<accession>A0A6C0BDH1</accession>
<name>A0A6C0BDH1_9ZZZZ</name>
<evidence type="ECO:0000313" key="1">
    <source>
        <dbReference type="EMBL" id="QHS89801.1"/>
    </source>
</evidence>
<protein>
    <submittedName>
        <fullName evidence="1">Uncharacterized protein</fullName>
    </submittedName>
</protein>
<proteinExistence type="predicted"/>
<dbReference type="AlphaFoldDB" id="A0A6C0BDH1"/>
<sequence>MSSLEIKTSREGKKDVYKTTFRCKGSLKKVVEYLKGTEMPVISQYPEVGVIDVDSSNDGVITKIIRSSLPDTEAVNLYLGCKFINIKYDIAYDENTLVSVCKNPDILNNLFKFTEFLTVEQHGDDLIFERVAKVRNIGKLIPILGSSYQIYDDHFNNQSIAFYLGISEASK</sequence>
<reference evidence="1" key="1">
    <citation type="journal article" date="2020" name="Nature">
        <title>Giant virus diversity and host interactions through global metagenomics.</title>
        <authorList>
            <person name="Schulz F."/>
            <person name="Roux S."/>
            <person name="Paez-Espino D."/>
            <person name="Jungbluth S."/>
            <person name="Walsh D.A."/>
            <person name="Denef V.J."/>
            <person name="McMahon K.D."/>
            <person name="Konstantinidis K.T."/>
            <person name="Eloe-Fadrosh E.A."/>
            <person name="Kyrpides N.C."/>
            <person name="Woyke T."/>
        </authorList>
    </citation>
    <scope>NUCLEOTIDE SEQUENCE</scope>
    <source>
        <strain evidence="1">GVMAG-M-3300010160-4</strain>
    </source>
</reference>
<organism evidence="1">
    <name type="scientific">viral metagenome</name>
    <dbReference type="NCBI Taxonomy" id="1070528"/>
    <lineage>
        <taxon>unclassified sequences</taxon>
        <taxon>metagenomes</taxon>
        <taxon>organismal metagenomes</taxon>
    </lineage>
</organism>
<dbReference type="EMBL" id="MN739120">
    <property type="protein sequence ID" value="QHS89801.1"/>
    <property type="molecule type" value="Genomic_DNA"/>
</dbReference>